<dbReference type="InterPro" id="IPR012340">
    <property type="entry name" value="NA-bd_OB-fold"/>
</dbReference>
<dbReference type="Pfam" id="PF01796">
    <property type="entry name" value="OB_ChsH2_C"/>
    <property type="match status" value="1"/>
</dbReference>
<reference evidence="3" key="1">
    <citation type="submission" date="2021-01" db="EMBL/GenBank/DDBJ databases">
        <title>Rhizobium sp. strain KVB221 16S ribosomal RNA gene Genome sequencing and assembly.</title>
        <authorList>
            <person name="Kang M."/>
        </authorList>
    </citation>
    <scope>NUCLEOTIDE SEQUENCE</scope>
    <source>
        <strain evidence="3">KVB221</strain>
    </source>
</reference>
<gene>
    <name evidence="3" type="ORF">JJB09_15080</name>
</gene>
<accession>A0A936YMV6</accession>
<evidence type="ECO:0000259" key="2">
    <source>
        <dbReference type="Pfam" id="PF12172"/>
    </source>
</evidence>
<dbReference type="Gene3D" id="6.10.30.10">
    <property type="match status" value="1"/>
</dbReference>
<name>A0A936YMV6_9HYPH</name>
<evidence type="ECO:0000259" key="1">
    <source>
        <dbReference type="Pfam" id="PF01796"/>
    </source>
</evidence>
<dbReference type="PANTHER" id="PTHR34075:SF5">
    <property type="entry name" value="BLR3430 PROTEIN"/>
    <property type="match status" value="1"/>
</dbReference>
<dbReference type="InterPro" id="IPR052513">
    <property type="entry name" value="Thioester_dehydratase-like"/>
</dbReference>
<dbReference type="Pfam" id="PF12172">
    <property type="entry name" value="zf-ChsH2"/>
    <property type="match status" value="1"/>
</dbReference>
<evidence type="ECO:0000313" key="4">
    <source>
        <dbReference type="Proteomes" id="UP000633219"/>
    </source>
</evidence>
<feature type="domain" description="ChsH2 C-terminal OB-fold" evidence="1">
    <location>
        <begin position="60"/>
        <end position="120"/>
    </location>
</feature>
<comment type="caution">
    <text evidence="3">The sequence shown here is derived from an EMBL/GenBank/DDBJ whole genome shotgun (WGS) entry which is preliminary data.</text>
</comment>
<sequence length="188" mass="21086">MEKSENRNPLPPQQRSLAAQGLRFAAIQERFALQVCEECSTVQYPPRDICGKCLSDQLVWNDVDNHGVLVAATITRVTGDPYFKEMLPWRTGIVKLDCGPSVIAHLHGDCNPDDRVRLVIELDEADQGAMFAMPAADLPDRLDDRQLKTFRHGPDEWEAARITLQQVAGNIEQPADIWPGLHFDNQGE</sequence>
<organism evidence="3 4">
    <name type="scientific">Rhizobium setariae</name>
    <dbReference type="NCBI Taxonomy" id="2801340"/>
    <lineage>
        <taxon>Bacteria</taxon>
        <taxon>Pseudomonadati</taxon>
        <taxon>Pseudomonadota</taxon>
        <taxon>Alphaproteobacteria</taxon>
        <taxon>Hyphomicrobiales</taxon>
        <taxon>Rhizobiaceae</taxon>
        <taxon>Rhizobium/Agrobacterium group</taxon>
        <taxon>Rhizobium</taxon>
    </lineage>
</organism>
<dbReference type="InterPro" id="IPR022002">
    <property type="entry name" value="ChsH2_Znr"/>
</dbReference>
<dbReference type="SUPFAM" id="SSF50249">
    <property type="entry name" value="Nucleic acid-binding proteins"/>
    <property type="match status" value="1"/>
</dbReference>
<feature type="domain" description="ChsH2 rubredoxin-like zinc ribbon" evidence="2">
    <location>
        <begin position="28"/>
        <end position="58"/>
    </location>
</feature>
<dbReference type="Proteomes" id="UP000633219">
    <property type="component" value="Unassembled WGS sequence"/>
</dbReference>
<evidence type="ECO:0000313" key="3">
    <source>
        <dbReference type="EMBL" id="MBL0373360.1"/>
    </source>
</evidence>
<dbReference type="RefSeq" id="WP_201659731.1">
    <property type="nucleotide sequence ID" value="NZ_JAEQNC010000008.1"/>
</dbReference>
<proteinExistence type="predicted"/>
<keyword evidence="4" id="KW-1185">Reference proteome</keyword>
<dbReference type="EMBL" id="JAEQNC010000008">
    <property type="protein sequence ID" value="MBL0373360.1"/>
    <property type="molecule type" value="Genomic_DNA"/>
</dbReference>
<dbReference type="PANTHER" id="PTHR34075">
    <property type="entry name" value="BLR3430 PROTEIN"/>
    <property type="match status" value="1"/>
</dbReference>
<dbReference type="InterPro" id="IPR002878">
    <property type="entry name" value="ChsH2_C"/>
</dbReference>
<protein>
    <submittedName>
        <fullName evidence="3">OB-fold domain-containing protein</fullName>
    </submittedName>
</protein>
<dbReference type="AlphaFoldDB" id="A0A936YMV6"/>